<evidence type="ECO:0000256" key="1">
    <source>
        <dbReference type="SAM" id="MobiDB-lite"/>
    </source>
</evidence>
<dbReference type="SUPFAM" id="SSF52047">
    <property type="entry name" value="RNI-like"/>
    <property type="match status" value="1"/>
</dbReference>
<dbReference type="PANTHER" id="PTHR24114">
    <property type="entry name" value="LEUCINE RICH REPEAT FAMILY PROTEIN"/>
    <property type="match status" value="1"/>
</dbReference>
<dbReference type="Gene3D" id="3.80.10.10">
    <property type="entry name" value="Ribonuclease Inhibitor"/>
    <property type="match status" value="1"/>
</dbReference>
<dbReference type="GO" id="GO:0005509">
    <property type="term" value="F:calcium ion binding"/>
    <property type="evidence" value="ECO:0007669"/>
    <property type="project" value="InterPro"/>
</dbReference>
<dbReference type="Proteomes" id="UP000749559">
    <property type="component" value="Unassembled WGS sequence"/>
</dbReference>
<dbReference type="PROSITE" id="PS50222">
    <property type="entry name" value="EF_HAND_2"/>
    <property type="match status" value="1"/>
</dbReference>
<reference evidence="2" key="1">
    <citation type="submission" date="2022-03" db="EMBL/GenBank/DDBJ databases">
        <authorList>
            <person name="Martin C."/>
        </authorList>
    </citation>
    <scope>NUCLEOTIDE SEQUENCE</scope>
</reference>
<dbReference type="Pfam" id="PF13516">
    <property type="entry name" value="LRR_6"/>
    <property type="match status" value="6"/>
</dbReference>
<name>A0A8J1U2K2_OWEFU</name>
<feature type="region of interest" description="Disordered" evidence="1">
    <location>
        <begin position="703"/>
        <end position="735"/>
    </location>
</feature>
<dbReference type="EMBL" id="CAIIXF020000008">
    <property type="protein sequence ID" value="CAH1791948.1"/>
    <property type="molecule type" value="Genomic_DNA"/>
</dbReference>
<dbReference type="InterPro" id="IPR002048">
    <property type="entry name" value="EF_hand_dom"/>
</dbReference>
<feature type="region of interest" description="Disordered" evidence="1">
    <location>
        <begin position="655"/>
        <end position="675"/>
    </location>
</feature>
<evidence type="ECO:0000313" key="3">
    <source>
        <dbReference type="Proteomes" id="UP000749559"/>
    </source>
</evidence>
<dbReference type="CDD" id="cd00051">
    <property type="entry name" value="EFh"/>
    <property type="match status" value="1"/>
</dbReference>
<dbReference type="AlphaFoldDB" id="A0A8J1U2K2"/>
<sequence>MDDSSSMHDDVPLPSPPGATTSSVPPSGRDLYPPGVRVISPLSNTSDKIYLSQDFLNLDKERETNFRKMEEQEPLTDDAKVAAEETPDTFHLTSKITLSTGQPSFQAILDEVDAELASLDEHEHDKKKLEPKTYDLSDLENNSEWDTDLEDEDERVEYDVTGKTLYMETCKELGVVPVSYFLRHMNGEDIKMKHHGLGPLGAKALAVPLVTNTNVLTLDLEDNGLEGDGGVYIADMLKENCYITELTLSYNKLGSLGGCAMCEMLLQNITVTKMSLAGNEFTDKDADYFAKAILENQTLREFDLSHNQFSEDGGLVLSYAIGENETLESLDLSWNHLRGNGAIAICDGVKNNARLKHFNIAWNGLGNTGALAVAEILKFNRTLTTLDITSNRITTEGAIILAKGIDPNETLKTFKMGLNPIGTMGALLMLNGINNDRSIMDTLDISNILIDKEFKKIHDEMIENGRNLVVIHGGLIGNYVIKGTPKINVELGSMEDLHRLVTKKSSALDDFLKNDPMAILKAYVEKRQLRLVDFFNQFDKDKNFKISMDEFKRGIVMANIGLTAEQVETLLHRLDSSGVSDKDGMIDYRELVSGTVQMTLEKRRLMQEEMDARNPSIIAEKLEVLEAMQTERSKSPFGNITLKEPDFHTSLNIDRAKSPIPDLPDLNTLRPKSARNSGCNTPVNYLGVNELLPREMNHLALGRSPGHSRAGSRVVSRVGSPESVISTGGAASPIGGTTSPIGGTTSPHSNNFLTVNITPVSHTTDIKFSN</sequence>
<dbReference type="InterPro" id="IPR001611">
    <property type="entry name" value="Leu-rich_rpt"/>
</dbReference>
<dbReference type="InterPro" id="IPR052394">
    <property type="entry name" value="LRR-containing"/>
</dbReference>
<dbReference type="OrthoDB" id="76105at2759"/>
<proteinExistence type="predicted"/>
<protein>
    <submittedName>
        <fullName evidence="2">Uncharacterized protein</fullName>
    </submittedName>
</protein>
<comment type="caution">
    <text evidence="2">The sequence shown here is derived from an EMBL/GenBank/DDBJ whole genome shotgun (WGS) entry which is preliminary data.</text>
</comment>
<dbReference type="SMART" id="SM00368">
    <property type="entry name" value="LRR_RI"/>
    <property type="match status" value="8"/>
</dbReference>
<feature type="region of interest" description="Disordered" evidence="1">
    <location>
        <begin position="1"/>
        <end position="43"/>
    </location>
</feature>
<dbReference type="InterPro" id="IPR032675">
    <property type="entry name" value="LRR_dom_sf"/>
</dbReference>
<dbReference type="SUPFAM" id="SSF47473">
    <property type="entry name" value="EF-hand"/>
    <property type="match status" value="1"/>
</dbReference>
<organism evidence="2 3">
    <name type="scientific">Owenia fusiformis</name>
    <name type="common">Polychaete worm</name>
    <dbReference type="NCBI Taxonomy" id="6347"/>
    <lineage>
        <taxon>Eukaryota</taxon>
        <taxon>Metazoa</taxon>
        <taxon>Spiralia</taxon>
        <taxon>Lophotrochozoa</taxon>
        <taxon>Annelida</taxon>
        <taxon>Polychaeta</taxon>
        <taxon>Sedentaria</taxon>
        <taxon>Canalipalpata</taxon>
        <taxon>Sabellida</taxon>
        <taxon>Oweniida</taxon>
        <taxon>Oweniidae</taxon>
        <taxon>Owenia</taxon>
    </lineage>
</organism>
<feature type="compositionally biased region" description="Basic and acidic residues" evidence="1">
    <location>
        <begin position="1"/>
        <end position="11"/>
    </location>
</feature>
<dbReference type="PANTHER" id="PTHR24114:SF49">
    <property type="entry name" value="LEUCINE-RICH REPEAT-CONTAINING PROTEIN 74A"/>
    <property type="match status" value="1"/>
</dbReference>
<dbReference type="Gene3D" id="1.10.238.10">
    <property type="entry name" value="EF-hand"/>
    <property type="match status" value="1"/>
</dbReference>
<gene>
    <name evidence="2" type="ORF">OFUS_LOCUS16981</name>
</gene>
<evidence type="ECO:0000313" key="2">
    <source>
        <dbReference type="EMBL" id="CAH1791948.1"/>
    </source>
</evidence>
<keyword evidence="3" id="KW-1185">Reference proteome</keyword>
<accession>A0A8J1U2K2</accession>
<dbReference type="InterPro" id="IPR011992">
    <property type="entry name" value="EF-hand-dom_pair"/>
</dbReference>